<organism evidence="2 3">
    <name type="scientific">Actinidia rufa</name>
    <dbReference type="NCBI Taxonomy" id="165716"/>
    <lineage>
        <taxon>Eukaryota</taxon>
        <taxon>Viridiplantae</taxon>
        <taxon>Streptophyta</taxon>
        <taxon>Embryophyta</taxon>
        <taxon>Tracheophyta</taxon>
        <taxon>Spermatophyta</taxon>
        <taxon>Magnoliopsida</taxon>
        <taxon>eudicotyledons</taxon>
        <taxon>Gunneridae</taxon>
        <taxon>Pentapetalae</taxon>
        <taxon>asterids</taxon>
        <taxon>Ericales</taxon>
        <taxon>Actinidiaceae</taxon>
        <taxon>Actinidia</taxon>
    </lineage>
</organism>
<dbReference type="AlphaFoldDB" id="A0A7J0GKF3"/>
<accession>A0A7J0GKF3</accession>
<evidence type="ECO:0000256" key="1">
    <source>
        <dbReference type="SAM" id="MobiDB-lite"/>
    </source>
</evidence>
<name>A0A7J0GKF3_9ERIC</name>
<gene>
    <name evidence="2" type="ORF">Acr_22g0006840</name>
</gene>
<dbReference type="EMBL" id="BJWL01000022">
    <property type="protein sequence ID" value="GFZ11286.1"/>
    <property type="molecule type" value="Genomic_DNA"/>
</dbReference>
<protein>
    <submittedName>
        <fullName evidence="2">Uncharacterized protein</fullName>
    </submittedName>
</protein>
<feature type="region of interest" description="Disordered" evidence="1">
    <location>
        <begin position="65"/>
        <end position="93"/>
    </location>
</feature>
<comment type="caution">
    <text evidence="2">The sequence shown here is derived from an EMBL/GenBank/DDBJ whole genome shotgun (WGS) entry which is preliminary data.</text>
</comment>
<proteinExistence type="predicted"/>
<dbReference type="Proteomes" id="UP000585474">
    <property type="component" value="Unassembled WGS sequence"/>
</dbReference>
<reference evidence="2 3" key="1">
    <citation type="submission" date="2019-07" db="EMBL/GenBank/DDBJ databases">
        <title>De Novo Assembly of kiwifruit Actinidia rufa.</title>
        <authorList>
            <person name="Sugita-Konishi S."/>
            <person name="Sato K."/>
            <person name="Mori E."/>
            <person name="Abe Y."/>
            <person name="Kisaki G."/>
            <person name="Hamano K."/>
            <person name="Suezawa K."/>
            <person name="Otani M."/>
            <person name="Fukuda T."/>
            <person name="Manabe T."/>
            <person name="Gomi K."/>
            <person name="Tabuchi M."/>
            <person name="Akimitsu K."/>
            <person name="Kataoka I."/>
        </authorList>
    </citation>
    <scope>NUCLEOTIDE SEQUENCE [LARGE SCALE GENOMIC DNA]</scope>
    <source>
        <strain evidence="3">cv. Fuchu</strain>
    </source>
</reference>
<evidence type="ECO:0000313" key="2">
    <source>
        <dbReference type="EMBL" id="GFZ11286.1"/>
    </source>
</evidence>
<sequence>MEAVSKDFGSKRRRIMTYGGCTVNVGDVVEMESQGHLILTVNGEVKTGEVEIGEINLIFKFISSSISPHPQSDGRDENHGRGENHGGCGQHPRKSELNELISLDKVSVTCLLQQVILAT</sequence>
<keyword evidence="3" id="KW-1185">Reference proteome</keyword>
<evidence type="ECO:0000313" key="3">
    <source>
        <dbReference type="Proteomes" id="UP000585474"/>
    </source>
</evidence>
<feature type="compositionally biased region" description="Basic and acidic residues" evidence="1">
    <location>
        <begin position="72"/>
        <end position="84"/>
    </location>
</feature>